<evidence type="ECO:0000259" key="1">
    <source>
        <dbReference type="Pfam" id="PF13679"/>
    </source>
</evidence>
<feature type="domain" description="Methyltransferase" evidence="1">
    <location>
        <begin position="194"/>
        <end position="361"/>
    </location>
</feature>
<keyword evidence="4" id="KW-1185">Reference proteome</keyword>
<reference evidence="2" key="1">
    <citation type="submission" date="2007-04" db="EMBL/GenBank/DDBJ databases">
        <title>Annotation of Pediculus humanus corporis strain USDA.</title>
        <authorList>
            <person name="Kirkness E."/>
            <person name="Hannick L."/>
            <person name="Hass B."/>
            <person name="Bruggner R."/>
            <person name="Lawson D."/>
            <person name="Bidwell S."/>
            <person name="Joardar V."/>
            <person name="Caler E."/>
            <person name="Walenz B."/>
            <person name="Inman J."/>
            <person name="Schobel S."/>
            <person name="Galinsky K."/>
            <person name="Amedeo P."/>
            <person name="Strausberg R."/>
        </authorList>
    </citation>
    <scope>NUCLEOTIDE SEQUENCE</scope>
    <source>
        <strain evidence="2">USDA</strain>
    </source>
</reference>
<dbReference type="Pfam" id="PF13679">
    <property type="entry name" value="Methyltransf_32"/>
    <property type="match status" value="1"/>
</dbReference>
<gene>
    <name evidence="3" type="primary">8233117</name>
    <name evidence="2" type="ORF">Phum_PHUM513180</name>
</gene>
<evidence type="ECO:0000313" key="4">
    <source>
        <dbReference type="Proteomes" id="UP000009046"/>
    </source>
</evidence>
<reference evidence="2" key="2">
    <citation type="submission" date="2007-04" db="EMBL/GenBank/DDBJ databases">
        <title>The genome of the human body louse.</title>
        <authorList>
            <consortium name="The Human Body Louse Genome Consortium"/>
            <person name="Kirkness E."/>
            <person name="Walenz B."/>
            <person name="Hass B."/>
            <person name="Bruggner R."/>
            <person name="Strausberg R."/>
        </authorList>
    </citation>
    <scope>NUCLEOTIDE SEQUENCE</scope>
    <source>
        <strain evidence="2">USDA</strain>
    </source>
</reference>
<protein>
    <recommendedName>
        <fullName evidence="1">Methyltransferase domain-containing protein</fullName>
    </recommendedName>
</protein>
<dbReference type="InterPro" id="IPR052220">
    <property type="entry name" value="METTL25"/>
</dbReference>
<dbReference type="PANTHER" id="PTHR12496">
    <property type="entry name" value="CGI-41 METHYLTRANSFERASE"/>
    <property type="match status" value="1"/>
</dbReference>
<dbReference type="CTD" id="8233117"/>
<evidence type="ECO:0000313" key="3">
    <source>
        <dbReference type="EnsemblMetazoa" id="PHUM513180-PA"/>
    </source>
</evidence>
<dbReference type="OMA" id="ARTHNTI"/>
<dbReference type="EMBL" id="AAZO01006245">
    <property type="status" value="NOT_ANNOTATED_CDS"/>
    <property type="molecule type" value="Genomic_DNA"/>
</dbReference>
<dbReference type="eggNOG" id="KOG2651">
    <property type="taxonomic scope" value="Eukaryota"/>
</dbReference>
<dbReference type="EMBL" id="DS235845">
    <property type="protein sequence ID" value="EEB18395.1"/>
    <property type="molecule type" value="Genomic_DNA"/>
</dbReference>
<accession>E0VYD9</accession>
<dbReference type="PANTHER" id="PTHR12496:SF9">
    <property type="entry name" value="METHYLTRANSFERASE-LIKE PROTEIN 25-RELATED"/>
    <property type="match status" value="1"/>
</dbReference>
<dbReference type="InterPro" id="IPR025714">
    <property type="entry name" value="Methyltranfer_dom"/>
</dbReference>
<proteinExistence type="predicted"/>
<sequence>MDTKTSTDLDINDIFDEITFSEQKNCDEGYEEGLIKGIDDGKIDGYHLGYHRGIELGMEIVKMNCKTTQVKLHLTKLIQTFESGRSLANSNMTDAFTKQLWSKHVPKAIQVELNTQESLKTFIKHYFDILNNETPVEFAQNYPNLISYFNNNLEYVITNDKNIVLSLEKLENIFTERNSLSKSDFKFKQCMSKKKLHEVKLTSNVASSLCNLTKSKHIVDIGGGKGYLSTILALQHSLKVLSLDSSDFKTCGAAKMSKRMATFWRDGTFNKLKGKCPESNKEIRAKFVETHRKLELAYITPKTKLKTILEKNFDQEIIEKITMTGLHTCGDLSPTCLKLFVNDSDIKSVVNFGCCYNLITEKFLYNSKDDIRGENDKDFGFPMSDFLKEKKFHIGEQSRMVASYSLEKLQSTMSENAMLHTSMFFRAILQTILEKNLCLKERVKIGKLAYKIKNFHEYITKANEMCNLNINMDEKDAEELYEKYMSEKPKFIALFFLRVTLAPIIESIILLDRYLFLLENGIENAYLVKIFDLKISPRGFGIVAWRD</sequence>
<dbReference type="KEGG" id="phu:Phum_PHUM513180"/>
<evidence type="ECO:0000313" key="2">
    <source>
        <dbReference type="EMBL" id="EEB18395.1"/>
    </source>
</evidence>
<dbReference type="VEuPathDB" id="VectorBase:PHUM513180"/>
<dbReference type="EnsemblMetazoa" id="PHUM513180-RA">
    <property type="protein sequence ID" value="PHUM513180-PA"/>
    <property type="gene ID" value="PHUM513180"/>
</dbReference>
<reference evidence="3" key="3">
    <citation type="submission" date="2020-05" db="UniProtKB">
        <authorList>
            <consortium name="EnsemblMetazoa"/>
        </authorList>
    </citation>
    <scope>IDENTIFICATION</scope>
    <source>
        <strain evidence="3">USDA</strain>
    </source>
</reference>
<dbReference type="Proteomes" id="UP000009046">
    <property type="component" value="Unassembled WGS sequence"/>
</dbReference>
<dbReference type="OrthoDB" id="10258156at2759"/>
<dbReference type="SUPFAM" id="SSF53335">
    <property type="entry name" value="S-adenosyl-L-methionine-dependent methyltransferases"/>
    <property type="match status" value="1"/>
</dbReference>
<dbReference type="InterPro" id="IPR029063">
    <property type="entry name" value="SAM-dependent_MTases_sf"/>
</dbReference>
<dbReference type="GeneID" id="8233117"/>
<dbReference type="RefSeq" id="XP_002431133.1">
    <property type="nucleotide sequence ID" value="XM_002431088.1"/>
</dbReference>
<dbReference type="STRING" id="121224.E0VYD9"/>
<name>E0VYD9_PEDHC</name>
<dbReference type="InParanoid" id="E0VYD9"/>
<dbReference type="AlphaFoldDB" id="E0VYD9"/>
<dbReference type="FunCoup" id="E0VYD9">
    <property type="interactions" value="144"/>
</dbReference>
<dbReference type="HOGENOM" id="CLU_016581_2_3_1"/>
<organism>
    <name type="scientific">Pediculus humanus subsp. corporis</name>
    <name type="common">Body louse</name>
    <dbReference type="NCBI Taxonomy" id="121224"/>
    <lineage>
        <taxon>Eukaryota</taxon>
        <taxon>Metazoa</taxon>
        <taxon>Ecdysozoa</taxon>
        <taxon>Arthropoda</taxon>
        <taxon>Hexapoda</taxon>
        <taxon>Insecta</taxon>
        <taxon>Pterygota</taxon>
        <taxon>Neoptera</taxon>
        <taxon>Paraneoptera</taxon>
        <taxon>Psocodea</taxon>
        <taxon>Troctomorpha</taxon>
        <taxon>Phthiraptera</taxon>
        <taxon>Anoplura</taxon>
        <taxon>Pediculidae</taxon>
        <taxon>Pediculus</taxon>
    </lineage>
</organism>